<dbReference type="Proteomes" id="UP000268879">
    <property type="component" value="Chromosome"/>
</dbReference>
<proteinExistence type="inferred from homology"/>
<feature type="domain" description="Glycosyl transferase family 1" evidence="14">
    <location>
        <begin position="236"/>
        <end position="403"/>
    </location>
</feature>
<dbReference type="InterPro" id="IPR007507">
    <property type="entry name" value="Glycos_transf_N"/>
</dbReference>
<dbReference type="InterPro" id="IPR001296">
    <property type="entry name" value="Glyco_trans_1"/>
</dbReference>
<feature type="domain" description="3-deoxy-D-manno-octulosonic-acid transferase N-terminal" evidence="15">
    <location>
        <begin position="33"/>
        <end position="212"/>
    </location>
</feature>
<dbReference type="Gene3D" id="3.40.50.11720">
    <property type="entry name" value="3-Deoxy-D-manno-octulosonic-acid transferase, N-terminal domain"/>
    <property type="match status" value="1"/>
</dbReference>
<keyword evidence="6" id="KW-0997">Cell inner membrane</keyword>
<evidence type="ECO:0000313" key="16">
    <source>
        <dbReference type="EMBL" id="VEI29503.1"/>
    </source>
</evidence>
<dbReference type="Pfam" id="PF00534">
    <property type="entry name" value="Glycos_transf_1"/>
    <property type="match status" value="1"/>
</dbReference>
<dbReference type="GO" id="GO:0005886">
    <property type="term" value="C:plasma membrane"/>
    <property type="evidence" value="ECO:0007669"/>
    <property type="project" value="UniProtKB-SubCell"/>
</dbReference>
<dbReference type="RefSeq" id="WP_049356791.1">
    <property type="nucleotide sequence ID" value="NZ_JVYT01000060.1"/>
</dbReference>
<evidence type="ECO:0000256" key="11">
    <source>
        <dbReference type="PIRSR" id="PIRSR639901-1"/>
    </source>
</evidence>
<keyword evidence="13" id="KW-1133">Transmembrane helix</keyword>
<dbReference type="PANTHER" id="PTHR42755:SF1">
    <property type="entry name" value="3-DEOXY-D-MANNO-OCTULOSONIC ACID TRANSFERASE, MITOCHONDRIAL-RELATED"/>
    <property type="match status" value="1"/>
</dbReference>
<evidence type="ECO:0000259" key="14">
    <source>
        <dbReference type="Pfam" id="PF00534"/>
    </source>
</evidence>
<evidence type="ECO:0000256" key="6">
    <source>
        <dbReference type="ARBA" id="ARBA00022519"/>
    </source>
</evidence>
<dbReference type="GO" id="GO:0043842">
    <property type="term" value="F:Kdo transferase activity"/>
    <property type="evidence" value="ECO:0007669"/>
    <property type="project" value="UniProtKB-EC"/>
</dbReference>
<keyword evidence="13" id="KW-0472">Membrane</keyword>
<feature type="transmembrane region" description="Helical" evidence="13">
    <location>
        <begin position="6"/>
        <end position="23"/>
    </location>
</feature>
<reference evidence="16 17" key="1">
    <citation type="submission" date="2018-12" db="EMBL/GenBank/DDBJ databases">
        <authorList>
            <consortium name="Pathogen Informatics"/>
        </authorList>
    </citation>
    <scope>NUCLEOTIDE SEQUENCE [LARGE SCALE GENOMIC DNA]</scope>
    <source>
        <strain evidence="16 17">NCTC10665</strain>
    </source>
</reference>
<evidence type="ECO:0000256" key="8">
    <source>
        <dbReference type="ARBA" id="ARBA00022968"/>
    </source>
</evidence>
<dbReference type="InterPro" id="IPR039901">
    <property type="entry name" value="Kdotransferase"/>
</dbReference>
<dbReference type="InterPro" id="IPR038107">
    <property type="entry name" value="Glycos_transf_N_sf"/>
</dbReference>
<comment type="subcellular location">
    <subcellularLocation>
        <location evidence="1">Cell inner membrane</location>
        <topology evidence="1">Single-pass membrane protein</topology>
        <orientation evidence="1">Cytoplasmic side</orientation>
    </subcellularLocation>
    <subcellularLocation>
        <location evidence="13">Cell membrane</location>
    </subcellularLocation>
</comment>
<evidence type="ECO:0000256" key="5">
    <source>
        <dbReference type="ARBA" id="ARBA00019077"/>
    </source>
</evidence>
<dbReference type="Gene3D" id="3.40.50.2000">
    <property type="entry name" value="Glycogen Phosphorylase B"/>
    <property type="match status" value="1"/>
</dbReference>
<keyword evidence="7 13" id="KW-0808">Transferase</keyword>
<keyword evidence="13" id="KW-0812">Transmembrane</keyword>
<evidence type="ECO:0000256" key="9">
    <source>
        <dbReference type="ARBA" id="ARBA00031445"/>
    </source>
</evidence>
<feature type="active site" description="Proton acceptor" evidence="11">
    <location>
        <position position="62"/>
    </location>
</feature>
<name>A0A448PY13_HAEPA</name>
<dbReference type="FunFam" id="3.40.50.11720:FF:000001">
    <property type="entry name" value="3-deoxy-D-manno-octulosonic acid transferase"/>
    <property type="match status" value="1"/>
</dbReference>
<sequence length="431" mass="48937">MWRFFYTSLMYLIQPLVLFFMLLRSIKSPNYRKRLGERYGFYERLSKPAQNGVVIHAASVGEVIAVTPLVKRIQQDYPHLPITFTTVTPTGSERVKAAFGESVTHCYLPYDLPDAIHRFIDFIQPKVFIVIETELWPNLIDCLAHRNIPFIVANARLSARSAKRYGKVKQCLQRMFSQISLIAPQDNISGKRYLALGYEKERLRLTGNIKYDLVVSDDLLKKIALLSADWVKNRPVWIAASTHEGEEELILHAHHLLLKKHPNLLLLLVPRHPERFNPVADLIEKANFHFIRRSTGGIPSENTQVILGDTMGELMLMYGISDIAFVGGSLVKHGGHNPLEPLAFKLPVVSGKYTFNFPEVFTSLLEVQGVLQINSTEKALSEIIDKLLNSKGARQRLGNAGYEVLIENRGALQRLLDLLHPYLTHISENNK</sequence>
<keyword evidence="16" id="KW-0328">Glycosyltransferase</keyword>
<evidence type="ECO:0000256" key="4">
    <source>
        <dbReference type="ARBA" id="ARBA00012621"/>
    </source>
</evidence>
<dbReference type="UniPathway" id="UPA00958"/>
<feature type="site" description="Transition state stabilizer" evidence="12">
    <location>
        <position position="132"/>
    </location>
</feature>
<dbReference type="EC" id="2.4.99.12" evidence="4 13"/>
<protein>
    <recommendedName>
        <fullName evidence="5 13">3-deoxy-D-manno-octulosonic acid transferase</fullName>
        <shortName evidence="13">Kdo transferase</shortName>
        <ecNumber evidence="4 13">2.4.99.12</ecNumber>
    </recommendedName>
    <alternativeName>
        <fullName evidence="9 13">Lipid IV(A) 3-deoxy-D-manno-octulosonic acid transferase</fullName>
    </alternativeName>
</protein>
<feature type="site" description="Transition state stabilizer" evidence="12">
    <location>
        <position position="210"/>
    </location>
</feature>
<evidence type="ECO:0000256" key="1">
    <source>
        <dbReference type="ARBA" id="ARBA00004388"/>
    </source>
</evidence>
<dbReference type="PANTHER" id="PTHR42755">
    <property type="entry name" value="3-DEOXY-MANNO-OCTULOSONATE CYTIDYLYLTRANSFERASE"/>
    <property type="match status" value="1"/>
</dbReference>
<comment type="pathway">
    <text evidence="2 13">Bacterial outer membrane biogenesis; LPS core biosynthesis.</text>
</comment>
<dbReference type="FunFam" id="3.40.50.2000:FF:000032">
    <property type="entry name" value="3-deoxy-D-manno-octulosonic acid transferase"/>
    <property type="match status" value="1"/>
</dbReference>
<dbReference type="AlphaFoldDB" id="A0A448PY13"/>
<dbReference type="GO" id="GO:0009245">
    <property type="term" value="P:lipid A biosynthetic process"/>
    <property type="evidence" value="ECO:0007669"/>
    <property type="project" value="TreeGrafter"/>
</dbReference>
<evidence type="ECO:0000256" key="13">
    <source>
        <dbReference type="RuleBase" id="RU365103"/>
    </source>
</evidence>
<keyword evidence="13" id="KW-1003">Cell membrane</keyword>
<gene>
    <name evidence="16" type="primary">waaA</name>
    <name evidence="16" type="ORF">NCTC10665_00409</name>
</gene>
<evidence type="ECO:0000256" key="2">
    <source>
        <dbReference type="ARBA" id="ARBA00004713"/>
    </source>
</evidence>
<comment type="function">
    <text evidence="13">Involved in lipopolysaccharide (LPS) biosynthesis. Catalyzes the transfer of 3-deoxy-D-manno-octulosonate (Kdo) residue(s) from CMP-Kdo to lipid IV(A), the tetraacyldisaccharide-1,4'-bisphosphate precursor of lipid A.</text>
</comment>
<keyword evidence="8" id="KW-0735">Signal-anchor</keyword>
<evidence type="ECO:0000313" key="17">
    <source>
        <dbReference type="Proteomes" id="UP000268879"/>
    </source>
</evidence>
<dbReference type="GO" id="GO:0009244">
    <property type="term" value="P:lipopolysaccharide core region biosynthetic process"/>
    <property type="evidence" value="ECO:0007669"/>
    <property type="project" value="UniProtKB-UniRule"/>
</dbReference>
<dbReference type="Pfam" id="PF04413">
    <property type="entry name" value="Glycos_transf_N"/>
    <property type="match status" value="1"/>
</dbReference>
<comment type="similarity">
    <text evidence="3">Belongs to the glycosyltransferase group 1 family. Glycosyltransferase 30 subfamily.</text>
</comment>
<organism evidence="16 17">
    <name type="scientific">Haemophilus parainfluenzae</name>
    <dbReference type="NCBI Taxonomy" id="729"/>
    <lineage>
        <taxon>Bacteria</taxon>
        <taxon>Pseudomonadati</taxon>
        <taxon>Pseudomonadota</taxon>
        <taxon>Gammaproteobacteria</taxon>
        <taxon>Pasteurellales</taxon>
        <taxon>Pasteurellaceae</taxon>
        <taxon>Haemophilus</taxon>
    </lineage>
</organism>
<evidence type="ECO:0000256" key="7">
    <source>
        <dbReference type="ARBA" id="ARBA00022679"/>
    </source>
</evidence>
<keyword evidence="13" id="KW-0448">Lipopolysaccharide biosynthesis</keyword>
<dbReference type="NCBIfam" id="NF004388">
    <property type="entry name" value="PRK05749.1-4"/>
    <property type="match status" value="1"/>
</dbReference>
<dbReference type="OrthoDB" id="9789797at2"/>
<comment type="catalytic activity">
    <reaction evidence="10 13">
        <text>lipid IVA (E. coli) + CMP-3-deoxy-beta-D-manno-octulosonate = alpha-Kdo-(2-&gt;6)-lipid IVA (E. coli) + CMP + H(+)</text>
        <dbReference type="Rhea" id="RHEA:28066"/>
        <dbReference type="ChEBI" id="CHEBI:15378"/>
        <dbReference type="ChEBI" id="CHEBI:58603"/>
        <dbReference type="ChEBI" id="CHEBI:60364"/>
        <dbReference type="ChEBI" id="CHEBI:60377"/>
        <dbReference type="ChEBI" id="CHEBI:85987"/>
        <dbReference type="EC" id="2.4.99.12"/>
    </reaction>
</comment>
<evidence type="ECO:0000259" key="15">
    <source>
        <dbReference type="Pfam" id="PF04413"/>
    </source>
</evidence>
<evidence type="ECO:0000256" key="12">
    <source>
        <dbReference type="PIRSR" id="PIRSR639901-2"/>
    </source>
</evidence>
<evidence type="ECO:0000256" key="10">
    <source>
        <dbReference type="ARBA" id="ARBA00049183"/>
    </source>
</evidence>
<dbReference type="SUPFAM" id="SSF53756">
    <property type="entry name" value="UDP-Glycosyltransferase/glycogen phosphorylase"/>
    <property type="match status" value="1"/>
</dbReference>
<dbReference type="EMBL" id="LR134481">
    <property type="protein sequence ID" value="VEI29503.1"/>
    <property type="molecule type" value="Genomic_DNA"/>
</dbReference>
<evidence type="ECO:0000256" key="3">
    <source>
        <dbReference type="ARBA" id="ARBA00006380"/>
    </source>
</evidence>
<accession>A0A448PY13</accession>